<dbReference type="EMBL" id="GIBP01002157">
    <property type="protein sequence ID" value="NDV31126.1"/>
    <property type="molecule type" value="Transcribed_RNA"/>
</dbReference>
<dbReference type="Gene3D" id="1.25.40.10">
    <property type="entry name" value="Tetratricopeptide repeat domain"/>
    <property type="match status" value="2"/>
</dbReference>
<protein>
    <submittedName>
        <fullName evidence="1">Uncharacterized protein</fullName>
    </submittedName>
</protein>
<dbReference type="SMART" id="SM00028">
    <property type="entry name" value="TPR"/>
    <property type="match status" value="5"/>
</dbReference>
<dbReference type="PANTHER" id="PTHR31859:SF1">
    <property type="entry name" value="TETRATRICOPEPTIDE REPEAT PROTEIN 39C"/>
    <property type="match status" value="1"/>
</dbReference>
<dbReference type="AlphaFoldDB" id="A0A6B2L2F1"/>
<dbReference type="InterPro" id="IPR019734">
    <property type="entry name" value="TPR_rpt"/>
</dbReference>
<dbReference type="PANTHER" id="PTHR31859">
    <property type="entry name" value="TETRATRICOPEPTIDE REPEAT PROTEIN 39 FAMILY MEMBER"/>
    <property type="match status" value="1"/>
</dbReference>
<dbReference type="Pfam" id="PF10300">
    <property type="entry name" value="Iml2-TPR_39"/>
    <property type="match status" value="1"/>
</dbReference>
<organism evidence="1">
    <name type="scientific">Arcella intermedia</name>
    <dbReference type="NCBI Taxonomy" id="1963864"/>
    <lineage>
        <taxon>Eukaryota</taxon>
        <taxon>Amoebozoa</taxon>
        <taxon>Tubulinea</taxon>
        <taxon>Elardia</taxon>
        <taxon>Arcellinida</taxon>
        <taxon>Sphaerothecina</taxon>
        <taxon>Arcellidae</taxon>
        <taxon>Arcella</taxon>
    </lineage>
</organism>
<dbReference type="InterPro" id="IPR019412">
    <property type="entry name" value="IML2/TPR_39"/>
</dbReference>
<evidence type="ECO:0000313" key="1">
    <source>
        <dbReference type="EMBL" id="NDV31126.1"/>
    </source>
</evidence>
<proteinExistence type="predicted"/>
<dbReference type="Pfam" id="PF13181">
    <property type="entry name" value="TPR_8"/>
    <property type="match status" value="1"/>
</dbReference>
<name>A0A6B2L2F1_9EUKA</name>
<sequence>MDKLEKLGEFLCDENDPSSLGSKLGNLFSAPANDKEVKLKHLRYLDGLIVTAVWHIYTAIWQFRNEEKIKGAFHFQRSWAKLSEILEAKQKIRQLKVKIDASLDGLINFGVGLFHFIFSLIPPHLQTITSIVGFVADRDKAIHELDKAIQSGCYWAPLAVLLLVGLKHYFLNEKEEAEELLRTMQEAYPEAVVVCFASAMMEKVSGRPEKAIPFLEKARTLAPQNAHLEASTNYQIAFIYFQLNDWDHAIPLFEKYLERPVKEERDKAQKPYASYLLGLCYWMSDPSPATNTALLNKITKLYIKAKDWYRPDESYDIYTQKKTEKFLALKQFEAFDVLFVQADALKDGKQWDRALGVVELMKQAVQKAGPEVWWHREGSAVCWYLEGCCLRGLKRPGEACEAFRKAIAEKGKIQRETWVLPFSWLNVGEIAIEEKQWKEASEAFGKIKEFEKYDWEKIVAFRLYGNQQTLDKYLKDDTPTTTKKQ</sequence>
<accession>A0A6B2L2F1</accession>
<reference evidence="1" key="1">
    <citation type="journal article" date="2020" name="J. Eukaryot. Microbiol.">
        <title>De novo Sequencing, Assembly and Annotation of the Transcriptome for the Free-Living Testate Amoeba Arcella intermedia.</title>
        <authorList>
            <person name="Ribeiro G.M."/>
            <person name="Porfirio-Sousa A.L."/>
            <person name="Maurer-Alcala X.X."/>
            <person name="Katz L.A."/>
            <person name="Lahr D.J.G."/>
        </authorList>
    </citation>
    <scope>NUCLEOTIDE SEQUENCE</scope>
</reference>
<dbReference type="SUPFAM" id="SSF48452">
    <property type="entry name" value="TPR-like"/>
    <property type="match status" value="2"/>
</dbReference>
<dbReference type="InterPro" id="IPR011990">
    <property type="entry name" value="TPR-like_helical_dom_sf"/>
</dbReference>